<sequence length="84" mass="9805">MTRDQPRLASVSLMLPILVLVEVRSIKLSLGIYRIVSPLLFLLRTRTTERKLKERMWGCLWCLLMNPKLVISLEHLCPLWHPAP</sequence>
<reference evidence="1 2" key="1">
    <citation type="submission" date="2024-04" db="EMBL/GenBank/DDBJ databases">
        <authorList>
            <person name="Fracassetti M."/>
        </authorList>
    </citation>
    <scope>NUCLEOTIDE SEQUENCE [LARGE SCALE GENOMIC DNA]</scope>
</reference>
<name>A0AAV2E5A3_9ROSI</name>
<dbReference type="EMBL" id="OZ034817">
    <property type="protein sequence ID" value="CAL1381123.1"/>
    <property type="molecule type" value="Genomic_DNA"/>
</dbReference>
<proteinExistence type="predicted"/>
<accession>A0AAV2E5A3</accession>
<evidence type="ECO:0000313" key="1">
    <source>
        <dbReference type="EMBL" id="CAL1381123.1"/>
    </source>
</evidence>
<protein>
    <recommendedName>
        <fullName evidence="3">Secreted protein</fullName>
    </recommendedName>
</protein>
<organism evidence="1 2">
    <name type="scientific">Linum trigynum</name>
    <dbReference type="NCBI Taxonomy" id="586398"/>
    <lineage>
        <taxon>Eukaryota</taxon>
        <taxon>Viridiplantae</taxon>
        <taxon>Streptophyta</taxon>
        <taxon>Embryophyta</taxon>
        <taxon>Tracheophyta</taxon>
        <taxon>Spermatophyta</taxon>
        <taxon>Magnoliopsida</taxon>
        <taxon>eudicotyledons</taxon>
        <taxon>Gunneridae</taxon>
        <taxon>Pentapetalae</taxon>
        <taxon>rosids</taxon>
        <taxon>fabids</taxon>
        <taxon>Malpighiales</taxon>
        <taxon>Linaceae</taxon>
        <taxon>Linum</taxon>
    </lineage>
</organism>
<gene>
    <name evidence="1" type="ORF">LTRI10_LOCUS22525</name>
</gene>
<keyword evidence="2" id="KW-1185">Reference proteome</keyword>
<evidence type="ECO:0000313" key="2">
    <source>
        <dbReference type="Proteomes" id="UP001497516"/>
    </source>
</evidence>
<dbReference type="AlphaFoldDB" id="A0AAV2E5A3"/>
<dbReference type="Proteomes" id="UP001497516">
    <property type="component" value="Chromosome 4"/>
</dbReference>
<evidence type="ECO:0008006" key="3">
    <source>
        <dbReference type="Google" id="ProtNLM"/>
    </source>
</evidence>